<evidence type="ECO:0000313" key="1">
    <source>
        <dbReference type="EMBL" id="KAI1725753.1"/>
    </source>
</evidence>
<evidence type="ECO:0000313" key="2">
    <source>
        <dbReference type="Proteomes" id="UP001201812"/>
    </source>
</evidence>
<proteinExistence type="predicted"/>
<keyword evidence="2" id="KW-1185">Reference proteome</keyword>
<dbReference type="EMBL" id="JAKKPZ010000002">
    <property type="protein sequence ID" value="KAI1725753.1"/>
    <property type="molecule type" value="Genomic_DNA"/>
</dbReference>
<protein>
    <submittedName>
        <fullName evidence="1">Uncharacterized protein</fullName>
    </submittedName>
</protein>
<gene>
    <name evidence="1" type="ORF">DdX_02430</name>
</gene>
<organism evidence="1 2">
    <name type="scientific">Ditylenchus destructor</name>
    <dbReference type="NCBI Taxonomy" id="166010"/>
    <lineage>
        <taxon>Eukaryota</taxon>
        <taxon>Metazoa</taxon>
        <taxon>Ecdysozoa</taxon>
        <taxon>Nematoda</taxon>
        <taxon>Chromadorea</taxon>
        <taxon>Rhabditida</taxon>
        <taxon>Tylenchina</taxon>
        <taxon>Tylenchomorpha</taxon>
        <taxon>Sphaerularioidea</taxon>
        <taxon>Anguinidae</taxon>
        <taxon>Anguininae</taxon>
        <taxon>Ditylenchus</taxon>
    </lineage>
</organism>
<comment type="caution">
    <text evidence="1">The sequence shown here is derived from an EMBL/GenBank/DDBJ whole genome shotgun (WGS) entry which is preliminary data.</text>
</comment>
<dbReference type="Proteomes" id="UP001201812">
    <property type="component" value="Unassembled WGS sequence"/>
</dbReference>
<sequence length="140" mass="16091">MLHTMTRNWLDYSIVISCLHFSTVLTYARKHSIPYYSRPECLPNESCLYRAFDYRFEMCNCPKSEGECQENRSNAVFSYGVIYNFCSPTKSIPNCQPNSVSITIEGLRTLIHCRCDEENGTILNSNKLSDSTTVFLCVDK</sequence>
<name>A0AAD4NCJ3_9BILA</name>
<accession>A0AAD4NCJ3</accession>
<dbReference type="AlphaFoldDB" id="A0AAD4NCJ3"/>
<reference evidence="1" key="1">
    <citation type="submission" date="2022-01" db="EMBL/GenBank/DDBJ databases">
        <title>Genome Sequence Resource for Two Populations of Ditylenchus destructor, the Migratory Endoparasitic Phytonematode.</title>
        <authorList>
            <person name="Zhang H."/>
            <person name="Lin R."/>
            <person name="Xie B."/>
        </authorList>
    </citation>
    <scope>NUCLEOTIDE SEQUENCE</scope>
    <source>
        <strain evidence="1">BazhouSP</strain>
    </source>
</reference>